<dbReference type="GO" id="GO:0006508">
    <property type="term" value="P:proteolysis"/>
    <property type="evidence" value="ECO:0007669"/>
    <property type="project" value="UniProtKB-KW"/>
</dbReference>
<dbReference type="Pfam" id="PF13365">
    <property type="entry name" value="Trypsin_2"/>
    <property type="match status" value="1"/>
</dbReference>
<proteinExistence type="predicted"/>
<accession>A0ABY4CJZ3</accession>
<evidence type="ECO:0000256" key="2">
    <source>
        <dbReference type="SAM" id="MobiDB-lite"/>
    </source>
</evidence>
<dbReference type="GO" id="GO:0008233">
    <property type="term" value="F:peptidase activity"/>
    <property type="evidence" value="ECO:0007669"/>
    <property type="project" value="UniProtKB-KW"/>
</dbReference>
<protein>
    <submittedName>
        <fullName evidence="3">S1C family serine protease</fullName>
    </submittedName>
</protein>
<dbReference type="PRINTS" id="PR00834">
    <property type="entry name" value="PROTEASES2C"/>
</dbReference>
<dbReference type="InterPro" id="IPR009003">
    <property type="entry name" value="Peptidase_S1_PA"/>
</dbReference>
<keyword evidence="1" id="KW-0720">Serine protease</keyword>
<dbReference type="Gene3D" id="2.40.10.120">
    <property type="match status" value="1"/>
</dbReference>
<dbReference type="RefSeq" id="WP_347436467.1">
    <property type="nucleotide sequence ID" value="NZ_CP089291.1"/>
</dbReference>
<dbReference type="InterPro" id="IPR001940">
    <property type="entry name" value="Peptidase_S1C"/>
</dbReference>
<reference evidence="3" key="1">
    <citation type="submission" date="2021-12" db="EMBL/GenBank/DDBJ databases">
        <title>Alicyclobacillaceae gen. nov., sp. nov., isolated from chalcocite enrichment system.</title>
        <authorList>
            <person name="Jiang Z."/>
        </authorList>
    </citation>
    <scope>NUCLEOTIDE SEQUENCE</scope>
    <source>
        <strain evidence="3">MYW30-H2</strain>
    </source>
</reference>
<keyword evidence="4" id="KW-1185">Reference proteome</keyword>
<feature type="region of interest" description="Disordered" evidence="2">
    <location>
        <begin position="1"/>
        <end position="24"/>
    </location>
</feature>
<dbReference type="PANTHER" id="PTHR22939">
    <property type="entry name" value="SERINE PROTEASE FAMILY S1C HTRA-RELATED"/>
    <property type="match status" value="1"/>
</dbReference>
<keyword evidence="3" id="KW-0645">Protease</keyword>
<dbReference type="Proteomes" id="UP000830167">
    <property type="component" value="Chromosome"/>
</dbReference>
<evidence type="ECO:0000313" key="4">
    <source>
        <dbReference type="Proteomes" id="UP000830167"/>
    </source>
</evidence>
<dbReference type="EMBL" id="CP089291">
    <property type="protein sequence ID" value="UOF89776.1"/>
    <property type="molecule type" value="Genomic_DNA"/>
</dbReference>
<evidence type="ECO:0000256" key="1">
    <source>
        <dbReference type="ARBA" id="ARBA00022825"/>
    </source>
</evidence>
<keyword evidence="1" id="KW-0378">Hydrolase</keyword>
<dbReference type="PANTHER" id="PTHR22939:SF129">
    <property type="entry name" value="SERINE PROTEASE HTRA2, MITOCHONDRIAL"/>
    <property type="match status" value="1"/>
</dbReference>
<organism evidence="3 4">
    <name type="scientific">Fodinisporobacter ferrooxydans</name>
    <dbReference type="NCBI Taxonomy" id="2901836"/>
    <lineage>
        <taxon>Bacteria</taxon>
        <taxon>Bacillati</taxon>
        <taxon>Bacillota</taxon>
        <taxon>Bacilli</taxon>
        <taxon>Bacillales</taxon>
        <taxon>Alicyclobacillaceae</taxon>
        <taxon>Fodinisporobacter</taxon>
    </lineage>
</organism>
<sequence length="195" mass="21872">MKTNRSKQSQGNQATKTPAGRKRKPIFGGFATSFADIVDRYKEAVVNIEVMQKSERTFAGNRPSSPWELFFSTPRQEQQARPQAMNIGTGFVFHEDGYILTNEHVIHGSEDVKLRLYDVKKTVSAKVVATNYDLDLAILKAKIPKRTVILPLGHSKDIRVGEWVLAIGNPMGTICHTMFVADSTFIWRNHQVAVA</sequence>
<evidence type="ECO:0000313" key="3">
    <source>
        <dbReference type="EMBL" id="UOF89776.1"/>
    </source>
</evidence>
<name>A0ABY4CJZ3_9BACL</name>
<gene>
    <name evidence="3" type="ORF">LSG31_18155</name>
</gene>
<feature type="compositionally biased region" description="Polar residues" evidence="2">
    <location>
        <begin position="1"/>
        <end position="16"/>
    </location>
</feature>
<dbReference type="SUPFAM" id="SSF50494">
    <property type="entry name" value="Trypsin-like serine proteases"/>
    <property type="match status" value="1"/>
</dbReference>